<dbReference type="EMBL" id="MU006611">
    <property type="protein sequence ID" value="KAF2742293.1"/>
    <property type="molecule type" value="Genomic_DNA"/>
</dbReference>
<dbReference type="AlphaFoldDB" id="A0A6A6UX53"/>
<dbReference type="PANTHER" id="PTHR28620:SF1">
    <property type="entry name" value="CENP-V_GFA DOMAIN-CONTAINING PROTEIN"/>
    <property type="match status" value="1"/>
</dbReference>
<evidence type="ECO:0000259" key="4">
    <source>
        <dbReference type="PROSITE" id="PS51891"/>
    </source>
</evidence>
<dbReference type="SUPFAM" id="SSF51316">
    <property type="entry name" value="Mss4-like"/>
    <property type="match status" value="1"/>
</dbReference>
<evidence type="ECO:0000256" key="2">
    <source>
        <dbReference type="ARBA" id="ARBA00022723"/>
    </source>
</evidence>
<proteinExistence type="inferred from homology"/>
<keyword evidence="2" id="KW-0479">Metal-binding</keyword>
<dbReference type="GO" id="GO:0016846">
    <property type="term" value="F:carbon-sulfur lyase activity"/>
    <property type="evidence" value="ECO:0007669"/>
    <property type="project" value="InterPro"/>
</dbReference>
<comment type="similarity">
    <text evidence="1">Belongs to the Gfa family.</text>
</comment>
<dbReference type="InterPro" id="IPR052355">
    <property type="entry name" value="CENP-V-like"/>
</dbReference>
<dbReference type="InterPro" id="IPR011057">
    <property type="entry name" value="Mss4-like_sf"/>
</dbReference>
<evidence type="ECO:0000256" key="1">
    <source>
        <dbReference type="ARBA" id="ARBA00005495"/>
    </source>
</evidence>
<dbReference type="Gene3D" id="2.170.150.70">
    <property type="match status" value="1"/>
</dbReference>
<accession>A0A6A6UX53</accession>
<evidence type="ECO:0000313" key="6">
    <source>
        <dbReference type="Proteomes" id="UP000799440"/>
    </source>
</evidence>
<evidence type="ECO:0000256" key="3">
    <source>
        <dbReference type="ARBA" id="ARBA00022833"/>
    </source>
</evidence>
<protein>
    <recommendedName>
        <fullName evidence="4">CENP-V/GFA domain-containing protein</fullName>
    </recommendedName>
</protein>
<dbReference type="PROSITE" id="PS51891">
    <property type="entry name" value="CENP_V_GFA"/>
    <property type="match status" value="1"/>
</dbReference>
<sequence>MSANKAYTGSCHCGAIQYQVKLAFPPALNLDELNAGDRVRMYKCNCTVCHKMGLFHVRPKDPATDFIMTSPTSFDDLADYRCNEGKIGWYFCKKCGCRPFGGGGEFEQVDIDVGEWAGKEGVGKTQKVWVSRPKGEWTDTSNGKNEVRPSHYLSINAVTLDSGEGGVDLNEWHEKNWLYYSEYKESSLGTPLVRWEKPYPGGMY</sequence>
<reference evidence="5" key="1">
    <citation type="journal article" date="2020" name="Stud. Mycol.">
        <title>101 Dothideomycetes genomes: a test case for predicting lifestyles and emergence of pathogens.</title>
        <authorList>
            <person name="Haridas S."/>
            <person name="Albert R."/>
            <person name="Binder M."/>
            <person name="Bloem J."/>
            <person name="Labutti K."/>
            <person name="Salamov A."/>
            <person name="Andreopoulos B."/>
            <person name="Baker S."/>
            <person name="Barry K."/>
            <person name="Bills G."/>
            <person name="Bluhm B."/>
            <person name="Cannon C."/>
            <person name="Castanera R."/>
            <person name="Culley D."/>
            <person name="Daum C."/>
            <person name="Ezra D."/>
            <person name="Gonzalez J."/>
            <person name="Henrissat B."/>
            <person name="Kuo A."/>
            <person name="Liang C."/>
            <person name="Lipzen A."/>
            <person name="Lutzoni F."/>
            <person name="Magnuson J."/>
            <person name="Mondo S."/>
            <person name="Nolan M."/>
            <person name="Ohm R."/>
            <person name="Pangilinan J."/>
            <person name="Park H.-J."/>
            <person name="Ramirez L."/>
            <person name="Alfaro M."/>
            <person name="Sun H."/>
            <person name="Tritt A."/>
            <person name="Yoshinaga Y."/>
            <person name="Zwiers L.-H."/>
            <person name="Turgeon B."/>
            <person name="Goodwin S."/>
            <person name="Spatafora J."/>
            <person name="Crous P."/>
            <person name="Grigoriev I."/>
        </authorList>
    </citation>
    <scope>NUCLEOTIDE SEQUENCE</scope>
    <source>
        <strain evidence="5">CBS 119925</strain>
    </source>
</reference>
<evidence type="ECO:0000313" key="5">
    <source>
        <dbReference type="EMBL" id="KAF2742293.1"/>
    </source>
</evidence>
<gene>
    <name evidence="5" type="ORF">M011DRAFT_462537</name>
</gene>
<dbReference type="PANTHER" id="PTHR28620">
    <property type="entry name" value="CENTROMERE PROTEIN V"/>
    <property type="match status" value="1"/>
</dbReference>
<keyword evidence="6" id="KW-1185">Reference proteome</keyword>
<dbReference type="GO" id="GO:0046872">
    <property type="term" value="F:metal ion binding"/>
    <property type="evidence" value="ECO:0007669"/>
    <property type="project" value="UniProtKB-KW"/>
</dbReference>
<name>A0A6A6UX53_9PLEO</name>
<dbReference type="Pfam" id="PF04828">
    <property type="entry name" value="GFA"/>
    <property type="match status" value="1"/>
</dbReference>
<organism evidence="5 6">
    <name type="scientific">Sporormia fimetaria CBS 119925</name>
    <dbReference type="NCBI Taxonomy" id="1340428"/>
    <lineage>
        <taxon>Eukaryota</taxon>
        <taxon>Fungi</taxon>
        <taxon>Dikarya</taxon>
        <taxon>Ascomycota</taxon>
        <taxon>Pezizomycotina</taxon>
        <taxon>Dothideomycetes</taxon>
        <taxon>Pleosporomycetidae</taxon>
        <taxon>Pleosporales</taxon>
        <taxon>Sporormiaceae</taxon>
        <taxon>Sporormia</taxon>
    </lineage>
</organism>
<dbReference type="Proteomes" id="UP000799440">
    <property type="component" value="Unassembled WGS sequence"/>
</dbReference>
<dbReference type="InterPro" id="IPR006913">
    <property type="entry name" value="CENP-V/GFA"/>
</dbReference>
<feature type="domain" description="CENP-V/GFA" evidence="4">
    <location>
        <begin position="7"/>
        <end position="161"/>
    </location>
</feature>
<keyword evidence="3" id="KW-0862">Zinc</keyword>
<dbReference type="OrthoDB" id="3930719at2759"/>